<dbReference type="SMART" id="SM00326">
    <property type="entry name" value="SH3"/>
    <property type="match status" value="1"/>
</dbReference>
<evidence type="ECO:0000259" key="4">
    <source>
        <dbReference type="PROSITE" id="PS50002"/>
    </source>
</evidence>
<feature type="domain" description="SH3" evidence="4">
    <location>
        <begin position="131"/>
        <end position="192"/>
    </location>
</feature>
<dbReference type="AlphaFoldDB" id="A0A317VVH0"/>
<feature type="compositionally biased region" description="Basic residues" evidence="3">
    <location>
        <begin position="219"/>
        <end position="229"/>
    </location>
</feature>
<dbReference type="SUPFAM" id="SSF50044">
    <property type="entry name" value="SH3-domain"/>
    <property type="match status" value="1"/>
</dbReference>
<feature type="compositionally biased region" description="Basic and acidic residues" evidence="3">
    <location>
        <begin position="420"/>
        <end position="434"/>
    </location>
</feature>
<dbReference type="Pfam" id="PF00018">
    <property type="entry name" value="SH3_1"/>
    <property type="match status" value="1"/>
</dbReference>
<dbReference type="RefSeq" id="XP_025397924.1">
    <property type="nucleotide sequence ID" value="XM_025546724.1"/>
</dbReference>
<evidence type="ECO:0000256" key="2">
    <source>
        <dbReference type="PROSITE-ProRule" id="PRU00192"/>
    </source>
</evidence>
<dbReference type="GO" id="GO:0051286">
    <property type="term" value="C:cell tip"/>
    <property type="evidence" value="ECO:0007669"/>
    <property type="project" value="TreeGrafter"/>
</dbReference>
<feature type="compositionally biased region" description="Basic and acidic residues" evidence="3">
    <location>
        <begin position="570"/>
        <end position="579"/>
    </location>
</feature>
<dbReference type="InterPro" id="IPR053039">
    <property type="entry name" value="Polarity_Bud-Selection_Reg"/>
</dbReference>
<reference evidence="5 6" key="1">
    <citation type="submission" date="2016-12" db="EMBL/GenBank/DDBJ databases">
        <title>The genomes of Aspergillus section Nigri reveals drivers in fungal speciation.</title>
        <authorList>
            <consortium name="DOE Joint Genome Institute"/>
            <person name="Vesth T.C."/>
            <person name="Nybo J."/>
            <person name="Theobald S."/>
            <person name="Brandl J."/>
            <person name="Frisvad J.C."/>
            <person name="Nielsen K.F."/>
            <person name="Lyhne E.K."/>
            <person name="Kogle M.E."/>
            <person name="Kuo A."/>
            <person name="Riley R."/>
            <person name="Clum A."/>
            <person name="Nolan M."/>
            <person name="Lipzen A."/>
            <person name="Salamov A."/>
            <person name="Henrissat B."/>
            <person name="Wiebenga A."/>
            <person name="De Vries R.P."/>
            <person name="Grigoriev I.V."/>
            <person name="Mortensen U.H."/>
            <person name="Andersen M.R."/>
            <person name="Baker S.E."/>
        </authorList>
    </citation>
    <scope>NUCLEOTIDE SEQUENCE [LARGE SCALE GENOMIC DNA]</scope>
    <source>
        <strain evidence="5 6">CBS 117.55</strain>
    </source>
</reference>
<dbReference type="Proteomes" id="UP000247233">
    <property type="component" value="Unassembled WGS sequence"/>
</dbReference>
<evidence type="ECO:0000313" key="5">
    <source>
        <dbReference type="EMBL" id="PWY77351.1"/>
    </source>
</evidence>
<dbReference type="VEuPathDB" id="FungiDB:BO70DRAFT_397642"/>
<dbReference type="EMBL" id="MSFL01000018">
    <property type="protein sequence ID" value="PWY77351.1"/>
    <property type="molecule type" value="Genomic_DNA"/>
</dbReference>
<gene>
    <name evidence="5" type="ORF">BO70DRAFT_397642</name>
</gene>
<keyword evidence="1 2" id="KW-0728">SH3 domain</keyword>
<feature type="compositionally biased region" description="Polar residues" evidence="3">
    <location>
        <begin position="330"/>
        <end position="343"/>
    </location>
</feature>
<dbReference type="InterPro" id="IPR001452">
    <property type="entry name" value="SH3_domain"/>
</dbReference>
<dbReference type="Gene3D" id="2.30.30.40">
    <property type="entry name" value="SH3 Domains"/>
    <property type="match status" value="1"/>
</dbReference>
<feature type="compositionally biased region" description="Polar residues" evidence="3">
    <location>
        <begin position="508"/>
        <end position="518"/>
    </location>
</feature>
<sequence>MARPRIVRADTLDLQNHDAPSAQDHSKPLVKPTGLAPHQEKTIRHAEHDAKAEIMHGPGADDQYGDGIDIYDDDDDDDDEEIEDIDELRHHQRGSEEGDLADGEGDDMLDDDDDDLMDKISSSPSIDDEDIDFEFVYALHNFVATVDGQANAAKGDTMVLLDDSNSYWWLVRIVKDGSIGYLPAEHIETPTERLARLNKHRNVDLSATMLGDNSEKSKNPLKKAMRRRNAKTVTFTSPTYIEASDVDYSTDEELEDDDVSFNDEDIAREDAENLQDGQNDDIVVEPLRPKSRERCSEDDSLHEAQEADSARPDRQRSSQEIFETEVDNAVSRSRNGTVRNTDSFFKDDTAETKKISLTPNLLRDEVGGGAVSSEAKESRGSLDAMDKAFSAIDKEKKDKGRKDKKPGMLSGLFKRKDKKTRTSEDDGEETEKNSTELSRASPQPKTSMDSVSSPESARSPKPLVVQRSTKLQKQPPVVMSPTKQAFLQEPVNQGSFDGEEVKPAMNSKADQTIRQVTSEEADDIPSSPPLGAFDENQGAISSSARVTSPSKKSTIAQSEPQEYMSSPVESPRDWQDKSEGTTYSQRSVASPPQRFQPRAAVNYEQHRLDSPIDVSPVDGPVSPVVPALVTGAASPERHSVVSASPPLSPVASTRDSRGTDTAPVSYETASVGTPTWSDASLRSYLDDENDIRDLFLIVHDNSNIPPAGPDHPITGSLFKEESKRLREMTSQLDTMLADWVGRRMRTSAGK</sequence>
<dbReference type="GeneID" id="37068961"/>
<dbReference type="GO" id="GO:0008104">
    <property type="term" value="P:intracellular protein localization"/>
    <property type="evidence" value="ECO:0007669"/>
    <property type="project" value="TreeGrafter"/>
</dbReference>
<dbReference type="STRING" id="1448321.A0A317VVH0"/>
<accession>A0A317VVH0</accession>
<feature type="region of interest" description="Disordered" evidence="3">
    <location>
        <begin position="210"/>
        <end position="229"/>
    </location>
</feature>
<feature type="compositionally biased region" description="Polar residues" evidence="3">
    <location>
        <begin position="481"/>
        <end position="495"/>
    </location>
</feature>
<dbReference type="PROSITE" id="PS50002">
    <property type="entry name" value="SH3"/>
    <property type="match status" value="1"/>
</dbReference>
<comment type="caution">
    <text evidence="5">The sequence shown here is derived from an EMBL/GenBank/DDBJ whole genome shotgun (WGS) entry which is preliminary data.</text>
</comment>
<protein>
    <recommendedName>
        <fullName evidence="4">SH3 domain-containing protein</fullName>
    </recommendedName>
</protein>
<feature type="compositionally biased region" description="Polar residues" evidence="3">
    <location>
        <begin position="435"/>
        <end position="456"/>
    </location>
</feature>
<dbReference type="InterPro" id="IPR036028">
    <property type="entry name" value="SH3-like_dom_sf"/>
</dbReference>
<evidence type="ECO:0000256" key="1">
    <source>
        <dbReference type="ARBA" id="ARBA00022443"/>
    </source>
</evidence>
<proteinExistence type="predicted"/>
<dbReference type="PANTHER" id="PTHR47775">
    <property type="entry name" value="BUD SITE SELECTION PROTEIN 14"/>
    <property type="match status" value="1"/>
</dbReference>
<organism evidence="5 6">
    <name type="scientific">Aspergillus heteromorphus CBS 117.55</name>
    <dbReference type="NCBI Taxonomy" id="1448321"/>
    <lineage>
        <taxon>Eukaryota</taxon>
        <taxon>Fungi</taxon>
        <taxon>Dikarya</taxon>
        <taxon>Ascomycota</taxon>
        <taxon>Pezizomycotina</taxon>
        <taxon>Eurotiomycetes</taxon>
        <taxon>Eurotiomycetidae</taxon>
        <taxon>Eurotiales</taxon>
        <taxon>Aspergillaceae</taxon>
        <taxon>Aspergillus</taxon>
        <taxon>Aspergillus subgen. Circumdati</taxon>
    </lineage>
</organism>
<feature type="compositionally biased region" description="Acidic residues" evidence="3">
    <location>
        <begin position="69"/>
        <end position="86"/>
    </location>
</feature>
<dbReference type="PANTHER" id="PTHR47775:SF1">
    <property type="entry name" value="BUD SITE SELECTION PROTEIN 14"/>
    <property type="match status" value="1"/>
</dbReference>
<feature type="compositionally biased region" description="Basic and acidic residues" evidence="3">
    <location>
        <begin position="38"/>
        <end position="54"/>
    </location>
</feature>
<dbReference type="GO" id="GO:0030950">
    <property type="term" value="P:establishment or maintenance of actin cytoskeleton polarity"/>
    <property type="evidence" value="ECO:0007669"/>
    <property type="project" value="TreeGrafter"/>
</dbReference>
<feature type="compositionally biased region" description="Basic and acidic residues" evidence="3">
    <location>
        <begin position="287"/>
        <end position="317"/>
    </location>
</feature>
<evidence type="ECO:0000256" key="3">
    <source>
        <dbReference type="SAM" id="MobiDB-lite"/>
    </source>
</evidence>
<feature type="region of interest" description="Disordered" evidence="3">
    <location>
        <begin position="1"/>
        <end position="125"/>
    </location>
</feature>
<feature type="region of interest" description="Disordered" evidence="3">
    <location>
        <begin position="636"/>
        <end position="672"/>
    </location>
</feature>
<feature type="compositionally biased region" description="Low complexity" evidence="3">
    <location>
        <begin position="640"/>
        <end position="652"/>
    </location>
</feature>
<evidence type="ECO:0000313" key="6">
    <source>
        <dbReference type="Proteomes" id="UP000247233"/>
    </source>
</evidence>
<feature type="compositionally biased region" description="Acidic residues" evidence="3">
    <location>
        <begin position="97"/>
        <end position="116"/>
    </location>
</feature>
<feature type="compositionally biased region" description="Polar residues" evidence="3">
    <location>
        <begin position="538"/>
        <end position="568"/>
    </location>
</feature>
<feature type="compositionally biased region" description="Basic and acidic residues" evidence="3">
    <location>
        <begin position="344"/>
        <end position="354"/>
    </location>
</feature>
<feature type="compositionally biased region" description="Basic and acidic residues" evidence="3">
    <location>
        <begin position="87"/>
        <end position="96"/>
    </location>
</feature>
<keyword evidence="6" id="KW-1185">Reference proteome</keyword>
<dbReference type="GO" id="GO:0015630">
    <property type="term" value="C:microtubule cytoskeleton"/>
    <property type="evidence" value="ECO:0007669"/>
    <property type="project" value="TreeGrafter"/>
</dbReference>
<feature type="compositionally biased region" description="Basic and acidic residues" evidence="3">
    <location>
        <begin position="374"/>
        <end position="401"/>
    </location>
</feature>
<feature type="region of interest" description="Disordered" evidence="3">
    <location>
        <begin position="270"/>
        <end position="596"/>
    </location>
</feature>
<name>A0A317VVH0_9EURO</name>
<dbReference type="OrthoDB" id="196165at2759"/>
<dbReference type="FunFam" id="2.30.30.40:FF:000035">
    <property type="entry name" value="SH3 domain containing protein"/>
    <property type="match status" value="1"/>
</dbReference>
<feature type="compositionally biased region" description="Polar residues" evidence="3">
    <location>
        <begin position="580"/>
        <end position="590"/>
    </location>
</feature>